<name>A0A239Z2I3_9CORY</name>
<dbReference type="RefSeq" id="WP_051904790.1">
    <property type="nucleotide sequence ID" value="NZ_CP009211.1"/>
</dbReference>
<dbReference type="EMBL" id="LT906467">
    <property type="protein sequence ID" value="SNV65252.1"/>
    <property type="molecule type" value="Genomic_DNA"/>
</dbReference>
<reference evidence="1 2" key="1">
    <citation type="submission" date="2017-06" db="EMBL/GenBank/DDBJ databases">
        <authorList>
            <consortium name="Pathogen Informatics"/>
        </authorList>
    </citation>
    <scope>NUCLEOTIDE SEQUENCE [LARGE SCALE GENOMIC DNA]</scope>
    <source>
        <strain evidence="1 2">NCTC13015</strain>
    </source>
</reference>
<dbReference type="CDD" id="cd02440">
    <property type="entry name" value="AdoMet_MTases"/>
    <property type="match status" value="1"/>
</dbReference>
<proteinExistence type="predicted"/>
<dbReference type="SUPFAM" id="SSF53335">
    <property type="entry name" value="S-adenosyl-L-methionine-dependent methyltransferases"/>
    <property type="match status" value="1"/>
</dbReference>
<dbReference type="AlphaFoldDB" id="A0A239Z2I3"/>
<protein>
    <submittedName>
        <fullName evidence="1">Spermidine synthase</fullName>
    </submittedName>
</protein>
<gene>
    <name evidence="1" type="ORF">SAMEA4535761_00931</name>
</gene>
<dbReference type="OrthoDB" id="8221452at2"/>
<dbReference type="Gene3D" id="3.40.50.150">
    <property type="entry name" value="Vaccinia Virus protein VP39"/>
    <property type="match status" value="1"/>
</dbReference>
<evidence type="ECO:0000313" key="1">
    <source>
        <dbReference type="EMBL" id="SNV65252.1"/>
    </source>
</evidence>
<dbReference type="NCBIfam" id="NF037959">
    <property type="entry name" value="MFS_SpdSyn"/>
    <property type="match status" value="1"/>
</dbReference>
<dbReference type="InterPro" id="IPR029063">
    <property type="entry name" value="SAM-dependent_MTases_sf"/>
</dbReference>
<dbReference type="Proteomes" id="UP000215374">
    <property type="component" value="Chromosome 1"/>
</dbReference>
<accession>A0A239Z2I3</accession>
<sequence length="244" mass="26235">MSRGKPRAPKQRIEGDYPIATGTAAIVADPARDGGFTLEVNRVPSSYVVLGAPEVLHYDYMRWFAEILATRTLPESFSAVHLGAGACSFASYVQHRYPRSSNVAVELDRELTKLVRWAFDPPVELKVAEARAFTHALAPGSQDVIVRDVFAGPTTPRALTTVEFYTAARRALRPGGLFLANIGDTAALPTTRAELAGLREVFGHTVVLAEGNGYGNVVVGASTSELSVPGALLIDAHEHAPRRD</sequence>
<organism evidence="1 2">
    <name type="scientific">Corynebacterium imitans</name>
    <dbReference type="NCBI Taxonomy" id="156978"/>
    <lineage>
        <taxon>Bacteria</taxon>
        <taxon>Bacillati</taxon>
        <taxon>Actinomycetota</taxon>
        <taxon>Actinomycetes</taxon>
        <taxon>Mycobacteriales</taxon>
        <taxon>Corynebacteriaceae</taxon>
        <taxon>Corynebacterium</taxon>
    </lineage>
</organism>
<evidence type="ECO:0000313" key="2">
    <source>
        <dbReference type="Proteomes" id="UP000215374"/>
    </source>
</evidence>